<comment type="caution">
    <text evidence="1">The sequence shown here is derived from an EMBL/GenBank/DDBJ whole genome shotgun (WGS) entry which is preliminary data.</text>
</comment>
<gene>
    <name evidence="1" type="ORF">TGPRC2_272380B</name>
</gene>
<dbReference type="Proteomes" id="UP000075225">
    <property type="component" value="Unassembled WGS sequence"/>
</dbReference>
<sequence>SSNLNRCTHSCAGTNSSYYNKQQVLKNSLRSWISSVWQVWIGQRVTASSRYRYPSSLPRKNNA</sequence>
<protein>
    <submittedName>
        <fullName evidence="1">Uncharacterized protein</fullName>
    </submittedName>
</protein>
<organism evidence="1 2">
    <name type="scientific">Toxoplasma gondii TgCatPRC2</name>
    <dbReference type="NCBI Taxonomy" id="1130821"/>
    <lineage>
        <taxon>Eukaryota</taxon>
        <taxon>Sar</taxon>
        <taxon>Alveolata</taxon>
        <taxon>Apicomplexa</taxon>
        <taxon>Conoidasida</taxon>
        <taxon>Coccidia</taxon>
        <taxon>Eucoccidiorida</taxon>
        <taxon>Eimeriorina</taxon>
        <taxon>Sarcocystidae</taxon>
        <taxon>Toxoplasma</taxon>
    </lineage>
</organism>
<feature type="non-terminal residue" evidence="1">
    <location>
        <position position="1"/>
    </location>
</feature>
<name>A0A151HPT6_TOXGO</name>
<dbReference type="EMBL" id="AHZP02000304">
    <property type="protein sequence ID" value="KYK71251.1"/>
    <property type="molecule type" value="Genomic_DNA"/>
</dbReference>
<reference evidence="2" key="1">
    <citation type="submission" date="2016-03" db="EMBL/GenBank/DDBJ databases">
        <authorList>
            <person name="Sibley D."/>
            <person name="Venepally P."/>
            <person name="Karamycheva S."/>
            <person name="Hadjithomas M."/>
            <person name="Khan A."/>
            <person name="Brunk B."/>
            <person name="Roos D."/>
            <person name="Caler E."/>
            <person name="Lorenzi H."/>
        </authorList>
    </citation>
    <scope>NUCLEOTIDE SEQUENCE [LARGE SCALE GENOMIC DNA]</scope>
    <source>
        <strain evidence="2">TgCatPRC2</strain>
    </source>
</reference>
<evidence type="ECO:0000313" key="1">
    <source>
        <dbReference type="EMBL" id="KYK71251.1"/>
    </source>
</evidence>
<accession>A0A151HPT6</accession>
<dbReference type="VEuPathDB" id="ToxoDB:TGPRC2_272380B"/>
<dbReference type="AlphaFoldDB" id="A0A151HPT6"/>
<proteinExistence type="predicted"/>
<evidence type="ECO:0000313" key="2">
    <source>
        <dbReference type="Proteomes" id="UP000075225"/>
    </source>
</evidence>